<organism evidence="1 2">
    <name type="scientific">Perkinsus olseni</name>
    <name type="common">Perkinsus atlanticus</name>
    <dbReference type="NCBI Taxonomy" id="32597"/>
    <lineage>
        <taxon>Eukaryota</taxon>
        <taxon>Sar</taxon>
        <taxon>Alveolata</taxon>
        <taxon>Perkinsozoa</taxon>
        <taxon>Perkinsea</taxon>
        <taxon>Perkinsida</taxon>
        <taxon>Perkinsidae</taxon>
        <taxon>Perkinsus</taxon>
    </lineage>
</organism>
<comment type="caution">
    <text evidence="1">The sequence shown here is derived from an EMBL/GenBank/DDBJ whole genome shotgun (WGS) entry which is preliminary data.</text>
</comment>
<name>A0A7J6TRJ2_PEROL</name>
<dbReference type="AlphaFoldDB" id="A0A7J6TRJ2"/>
<sequence length="181" mass="20408">MPSDWRGALFMYQLLRITAIHVDDLSQPPRPLAETAEFLDIVLNLNENLHMTRACTILVSSVRNPDSGYHRSQAADPSPHIPGAVEGSNKVYIDAFYMPMIIISINDIVWHALKLYADQYKHAREPCMAKNSDPRIIARQSTASMKKVLFRGDRKKITDDSRKSSNASFGLGECSTVRNLY</sequence>
<gene>
    <name evidence="1" type="ORF">FOZ63_011708</name>
</gene>
<protein>
    <submittedName>
        <fullName evidence="1">Uncharacterized protein</fullName>
    </submittedName>
</protein>
<keyword evidence="2" id="KW-1185">Reference proteome</keyword>
<evidence type="ECO:0000313" key="2">
    <source>
        <dbReference type="Proteomes" id="UP000553632"/>
    </source>
</evidence>
<dbReference type="EMBL" id="JABANO010008945">
    <property type="protein sequence ID" value="KAF4747705.1"/>
    <property type="molecule type" value="Genomic_DNA"/>
</dbReference>
<reference evidence="1 2" key="1">
    <citation type="submission" date="2020-04" db="EMBL/GenBank/DDBJ databases">
        <title>Perkinsus olseni comparative genomics.</title>
        <authorList>
            <person name="Bogema D.R."/>
        </authorList>
    </citation>
    <scope>NUCLEOTIDE SEQUENCE [LARGE SCALE GENOMIC DNA]</scope>
    <source>
        <strain evidence="1 2">ATCC PRA-207</strain>
    </source>
</reference>
<dbReference type="Proteomes" id="UP000553632">
    <property type="component" value="Unassembled WGS sequence"/>
</dbReference>
<evidence type="ECO:0000313" key="1">
    <source>
        <dbReference type="EMBL" id="KAF4747705.1"/>
    </source>
</evidence>
<proteinExistence type="predicted"/>
<accession>A0A7J6TRJ2</accession>